<sequence length="286" mass="32709">MYPGLILFVVALLLLPLLILRMRRIRLLEQREARQAALEHIRFLRLLLEMLQQHRGLCFGVMSGESGLKTRLWATQQQVQLLLVQSRQYQASLFWYPSWHHIVELWPAISSECEQDGEAESILQMHNRLVGLVLETIREMADKHDFICQGGIAPQPQGGWLELLEHTELLGQARAIGTGMAARRQNTALQRDELNLLRHRIADQAYLTLARLHADAELRPLVAEGINEAEESLDLLLDLIDQLLASDMQPDVRSVNYFHCATRVISAHLALVDMLLERQQERASPD</sequence>
<name>A0A0F9SNU0_9ZZZZ</name>
<comment type="caution">
    <text evidence="1">The sequence shown here is derived from an EMBL/GenBank/DDBJ whole genome shotgun (WGS) entry which is preliminary data.</text>
</comment>
<evidence type="ECO:0008006" key="2">
    <source>
        <dbReference type="Google" id="ProtNLM"/>
    </source>
</evidence>
<gene>
    <name evidence="1" type="ORF">LCGC14_0449410</name>
</gene>
<protein>
    <recommendedName>
        <fullName evidence="2">Nitrate/nitrite sensing protein domain-containing protein</fullName>
    </recommendedName>
</protein>
<dbReference type="EMBL" id="LAZR01000443">
    <property type="protein sequence ID" value="KKN68654.1"/>
    <property type="molecule type" value="Genomic_DNA"/>
</dbReference>
<evidence type="ECO:0000313" key="1">
    <source>
        <dbReference type="EMBL" id="KKN68654.1"/>
    </source>
</evidence>
<dbReference type="AlphaFoldDB" id="A0A0F9SNU0"/>
<organism evidence="1">
    <name type="scientific">marine sediment metagenome</name>
    <dbReference type="NCBI Taxonomy" id="412755"/>
    <lineage>
        <taxon>unclassified sequences</taxon>
        <taxon>metagenomes</taxon>
        <taxon>ecological metagenomes</taxon>
    </lineage>
</organism>
<reference evidence="1" key="1">
    <citation type="journal article" date="2015" name="Nature">
        <title>Complex archaea that bridge the gap between prokaryotes and eukaryotes.</title>
        <authorList>
            <person name="Spang A."/>
            <person name="Saw J.H."/>
            <person name="Jorgensen S.L."/>
            <person name="Zaremba-Niedzwiedzka K."/>
            <person name="Martijn J."/>
            <person name="Lind A.E."/>
            <person name="van Eijk R."/>
            <person name="Schleper C."/>
            <person name="Guy L."/>
            <person name="Ettema T.J."/>
        </authorList>
    </citation>
    <scope>NUCLEOTIDE SEQUENCE</scope>
</reference>
<proteinExistence type="predicted"/>
<accession>A0A0F9SNU0</accession>